<dbReference type="InterPro" id="IPR027417">
    <property type="entry name" value="P-loop_NTPase"/>
</dbReference>
<protein>
    <submittedName>
        <fullName evidence="1">Uncharacterized protein</fullName>
    </submittedName>
</protein>
<accession>A0AAV8SS93</accession>
<keyword evidence="2" id="KW-1185">Reference proteome</keyword>
<dbReference type="AlphaFoldDB" id="A0AAV8SS93"/>
<comment type="caution">
    <text evidence="1">The sequence shown here is derived from an EMBL/GenBank/DDBJ whole genome shotgun (WGS) entry which is preliminary data.</text>
</comment>
<dbReference type="EMBL" id="JAIWQS010000009">
    <property type="protein sequence ID" value="KAJ8755113.1"/>
    <property type="molecule type" value="Genomic_DNA"/>
</dbReference>
<organism evidence="1 2">
    <name type="scientific">Erythroxylum novogranatense</name>
    <dbReference type="NCBI Taxonomy" id="1862640"/>
    <lineage>
        <taxon>Eukaryota</taxon>
        <taxon>Viridiplantae</taxon>
        <taxon>Streptophyta</taxon>
        <taxon>Embryophyta</taxon>
        <taxon>Tracheophyta</taxon>
        <taxon>Spermatophyta</taxon>
        <taxon>Magnoliopsida</taxon>
        <taxon>eudicotyledons</taxon>
        <taxon>Gunneridae</taxon>
        <taxon>Pentapetalae</taxon>
        <taxon>rosids</taxon>
        <taxon>fabids</taxon>
        <taxon>Malpighiales</taxon>
        <taxon>Erythroxylaceae</taxon>
        <taxon>Erythroxylum</taxon>
    </lineage>
</organism>
<dbReference type="Gene3D" id="3.40.50.300">
    <property type="entry name" value="P-loop containing nucleotide triphosphate hydrolases"/>
    <property type="match status" value="1"/>
</dbReference>
<sequence length="192" mass="21118">MENRSSDKVKVARIIAMKGHPGTGKTTLARCLASSLQVPLIDKDDVRDSTYSLSTTTPQPLLNDLSYDVAFNIAATQLRLGLSVVIDSPLSRRAHLERLVRLAASVGARLVVVECKPRDEAEWRQRLENRGRSWHKPSTWRELEKLVEGYDGCTDYDVGDVPRVVVDTTASADVEDIASSVMEFIAASCGGF</sequence>
<dbReference type="Pfam" id="PF13671">
    <property type="entry name" value="AAA_33"/>
    <property type="match status" value="1"/>
</dbReference>
<dbReference type="Proteomes" id="UP001159364">
    <property type="component" value="Linkage Group LG09"/>
</dbReference>
<dbReference type="SUPFAM" id="SSF52540">
    <property type="entry name" value="P-loop containing nucleoside triphosphate hydrolases"/>
    <property type="match status" value="1"/>
</dbReference>
<reference evidence="1 2" key="1">
    <citation type="submission" date="2021-09" db="EMBL/GenBank/DDBJ databases">
        <title>Genomic insights and catalytic innovation underlie evolution of tropane alkaloids biosynthesis.</title>
        <authorList>
            <person name="Wang Y.-J."/>
            <person name="Tian T."/>
            <person name="Huang J.-P."/>
            <person name="Huang S.-X."/>
        </authorList>
    </citation>
    <scope>NUCLEOTIDE SEQUENCE [LARGE SCALE GENOMIC DNA]</scope>
    <source>
        <strain evidence="1">KIB-2018</strain>
        <tissue evidence="1">Leaf</tissue>
    </source>
</reference>
<evidence type="ECO:0000313" key="1">
    <source>
        <dbReference type="EMBL" id="KAJ8755113.1"/>
    </source>
</evidence>
<proteinExistence type="predicted"/>
<name>A0AAV8SS93_9ROSI</name>
<dbReference type="PANTHER" id="PTHR37807:SF3">
    <property type="entry name" value="OS07G0160300 PROTEIN"/>
    <property type="match status" value="1"/>
</dbReference>
<evidence type="ECO:0000313" key="2">
    <source>
        <dbReference type="Proteomes" id="UP001159364"/>
    </source>
</evidence>
<gene>
    <name evidence="1" type="ORF">K2173_018911</name>
</gene>
<dbReference type="PANTHER" id="PTHR37807">
    <property type="entry name" value="OS07G0160300 PROTEIN"/>
    <property type="match status" value="1"/>
</dbReference>